<dbReference type="GO" id="GO:0097361">
    <property type="term" value="C:cytosolic [4Fe-4S] assembly targeting complex"/>
    <property type="evidence" value="ECO:0007669"/>
    <property type="project" value="UniProtKB-UniRule"/>
</dbReference>
<proteinExistence type="inferred from homology"/>
<dbReference type="InterPro" id="IPR024687">
    <property type="entry name" value="MMS19_C"/>
</dbReference>
<dbReference type="PROSITE" id="PS50077">
    <property type="entry name" value="HEAT_REPEAT"/>
    <property type="match status" value="1"/>
</dbReference>
<dbReference type="GO" id="GO:0005634">
    <property type="term" value="C:nucleus"/>
    <property type="evidence" value="ECO:0007669"/>
    <property type="project" value="UniProtKB-SubCell"/>
</dbReference>
<sequence length="1057" mass="116602">MSELQEFLLVVEDNREQALGIASIAAQRSRVLTGFCILIRIVLAELENKQSTLIGLVQSLGEYINDENPAIRGKVVSYLTAVIKALSPNFLSRQQIQALTDFYCDRIEDGGAIAGLDRLQGLERFTKDMTGRVIRSILQHFPDLQTRPQSQRFQLLQLLNGLMSNHRTALRDMGDESLVGIVDLVSGERDPRNLMLIFSILKVPMVEWDISNHVQVAHLTTKLHVELQSWLTSHSTSLNVKKDALNSLYACISSYDPVTVSRYSISVWDTLKFEILHAQEEIIAKESLRVLQCLARRLSTITTKSQTSALVQFLKPITKECNEQLREPQQKQAQPARQILRSLSSASLTSFTLIIQDVIVPLLTVYQHADGIAKQRGLLETFVVLFDSAIDILGTWTTPGSDFPQENPFSPFEERLLEIFSQALMGSAKDETSFRLTSMQGLLRLSILRGFLQDNEIGLFVQYLDEILLTETSGKPELRKAAIDALAGISEHKPRLIMDISFPALMAMLPDSDKGVDPVYLSILEILAQISIGKDIFETLVRRLLGRLEILLQPGNTSTSAYPRAILLTILYAMDRKGLENDSTIDYYYDQILVKLSRRAAIATLENGTTTVMKDPSVLDVLGRLFNLIVRSLPLKKQDEVCENVYSLFATNDDFVPVPFSSNVTHLRRQTMILSTYLLAGLPKDSKLPYTTPDMTHLIRELVQHIMVEETPSTHLALARHLALLVNKFLPTTQLPTASSILSSLIQSHSTPMPNETLSPAKIRTIFWLSKALVLRLAPSTPEILNSLLILLSSSDAQTSTISARGFSLLLSPDDVLSTRNGAVIRLLSKQRVFSTLIPLISKNVRELNTGAADASRTPPHTKQAYLTALSGILSTIPSSLVMPELPTLLPLLLQSLDLTDPLSQPIKVGTLETLAVIIRDNGVSVISEVGYVDDLVKRLLKTAAHNTTVSTSTATPTTTTTAATSFTSTPNSPRIRAQSLQCLLLLAQTPGVSDSISPGAKAAGAKPSPLLPLKSVVLRSLKFALDDPIRDVRKAAVDARAAWLRGVEDLAGDEED</sequence>
<dbReference type="Proteomes" id="UP000001631">
    <property type="component" value="Unassembled WGS sequence"/>
</dbReference>
<accession>C0NG80</accession>
<evidence type="ECO:0000259" key="9">
    <source>
        <dbReference type="Pfam" id="PF14500"/>
    </source>
</evidence>
<dbReference type="AlphaFoldDB" id="C0NG80"/>
<evidence type="ECO:0000313" key="11">
    <source>
        <dbReference type="Proteomes" id="UP000001631"/>
    </source>
</evidence>
<keyword evidence="6" id="KW-0234">DNA repair</keyword>
<dbReference type="GeneID" id="69034912"/>
<dbReference type="GO" id="GO:0016226">
    <property type="term" value="P:iron-sulfur cluster assembly"/>
    <property type="evidence" value="ECO:0007669"/>
    <property type="project" value="UniProtKB-UniRule"/>
</dbReference>
<feature type="region of interest" description="Disordered" evidence="7">
    <location>
        <begin position="951"/>
        <end position="973"/>
    </location>
</feature>
<name>C0NG80_AJECG</name>
<organism evidence="10 11">
    <name type="scientific">Ajellomyces capsulatus (strain G186AR / H82 / ATCC MYA-2454 / RMSCC 2432)</name>
    <name type="common">Darling's disease fungus</name>
    <name type="synonym">Histoplasma capsulatum</name>
    <dbReference type="NCBI Taxonomy" id="447093"/>
    <lineage>
        <taxon>Eukaryota</taxon>
        <taxon>Fungi</taxon>
        <taxon>Dikarya</taxon>
        <taxon>Ascomycota</taxon>
        <taxon>Pezizomycotina</taxon>
        <taxon>Eurotiomycetes</taxon>
        <taxon>Eurotiomycetidae</taxon>
        <taxon>Onygenales</taxon>
        <taxon>Ajellomycetaceae</taxon>
        <taxon>Histoplasma</taxon>
    </lineage>
</organism>
<dbReference type="PANTHER" id="PTHR12891:SF0">
    <property type="entry name" value="MMS19 NUCLEOTIDE EXCISION REPAIR PROTEIN HOMOLOG"/>
    <property type="match status" value="1"/>
</dbReference>
<dbReference type="PANTHER" id="PTHR12891">
    <property type="entry name" value="DNA REPAIR/TRANSCRIPTION PROTEIN MET18/MMS19"/>
    <property type="match status" value="1"/>
</dbReference>
<dbReference type="Gene3D" id="1.25.10.10">
    <property type="entry name" value="Leucine-rich Repeat Variant"/>
    <property type="match status" value="2"/>
</dbReference>
<evidence type="ECO:0000256" key="7">
    <source>
        <dbReference type="SAM" id="MobiDB-lite"/>
    </source>
</evidence>
<evidence type="ECO:0000256" key="2">
    <source>
        <dbReference type="ARBA" id="ARBA00009340"/>
    </source>
</evidence>
<dbReference type="InterPro" id="IPR011989">
    <property type="entry name" value="ARM-like"/>
</dbReference>
<comment type="similarity">
    <text evidence="2 6">Belongs to the MET18/MMS19 family.</text>
</comment>
<dbReference type="GO" id="GO:0006281">
    <property type="term" value="P:DNA repair"/>
    <property type="evidence" value="ECO:0007669"/>
    <property type="project" value="UniProtKB-UniRule"/>
</dbReference>
<dbReference type="SUPFAM" id="SSF48371">
    <property type="entry name" value="ARM repeat"/>
    <property type="match status" value="1"/>
</dbReference>
<evidence type="ECO:0000256" key="3">
    <source>
        <dbReference type="ARBA" id="ARBA00022737"/>
    </source>
</evidence>
<dbReference type="InterPro" id="IPR016024">
    <property type="entry name" value="ARM-type_fold"/>
</dbReference>
<dbReference type="InterPro" id="IPR021133">
    <property type="entry name" value="HEAT_type_2"/>
</dbReference>
<reference evidence="10" key="1">
    <citation type="submission" date="2009-02" db="EMBL/GenBank/DDBJ databases">
        <title>The Genome Sequence of Ajellomyces capsulatus strain G186AR.</title>
        <authorList>
            <consortium name="The Broad Institute Genome Sequencing Platform"/>
            <person name="Champion M."/>
            <person name="Cuomo C."/>
            <person name="Ma L.-J."/>
            <person name="Henn M.R."/>
            <person name="Sil A."/>
            <person name="Goldman B."/>
            <person name="Young S.K."/>
            <person name="Kodira C.D."/>
            <person name="Zeng Q."/>
            <person name="Koehrsen M."/>
            <person name="Alvarado L."/>
            <person name="Berlin A."/>
            <person name="Borenstein D."/>
            <person name="Chen Z."/>
            <person name="Engels R."/>
            <person name="Freedman E."/>
            <person name="Gellesch M."/>
            <person name="Goldberg J."/>
            <person name="Griggs A."/>
            <person name="Gujja S."/>
            <person name="Heiman D."/>
            <person name="Hepburn T."/>
            <person name="Howarth C."/>
            <person name="Jen D."/>
            <person name="Larson L."/>
            <person name="Lewis B."/>
            <person name="Mehta T."/>
            <person name="Park D."/>
            <person name="Pearson M."/>
            <person name="Roberts A."/>
            <person name="Saif S."/>
            <person name="Shea T."/>
            <person name="Shenoy N."/>
            <person name="Sisk P."/>
            <person name="Stolte C."/>
            <person name="Sykes S."/>
            <person name="Walk T."/>
            <person name="White J."/>
            <person name="Yandava C."/>
            <person name="Klein B."/>
            <person name="McEwen J.G."/>
            <person name="Puccia R."/>
            <person name="Goldman G.H."/>
            <person name="Felipe M.S."/>
            <person name="Nino-Vega G."/>
            <person name="San-Blas G."/>
            <person name="Taylor J."/>
            <person name="Mendoza L."/>
            <person name="Galagan J."/>
            <person name="Nusbaum C."/>
            <person name="Birren B."/>
        </authorList>
    </citation>
    <scope>NUCLEOTIDE SEQUENCE</scope>
    <source>
        <strain evidence="10">G186AR</strain>
    </source>
</reference>
<feature type="domain" description="MMS19 N-terminal" evidence="9">
    <location>
        <begin position="235"/>
        <end position="277"/>
    </location>
</feature>
<dbReference type="STRING" id="447093.C0NG80"/>
<evidence type="ECO:0000256" key="1">
    <source>
        <dbReference type="ARBA" id="ARBA00004123"/>
    </source>
</evidence>
<dbReference type="FunCoup" id="C0NG80">
    <property type="interactions" value="909"/>
</dbReference>
<evidence type="ECO:0000313" key="10">
    <source>
        <dbReference type="EMBL" id="EEH10251.1"/>
    </source>
</evidence>
<dbReference type="Pfam" id="PF14500">
    <property type="entry name" value="MMS19_N"/>
    <property type="match status" value="2"/>
</dbReference>
<dbReference type="EMBL" id="GG663364">
    <property type="protein sequence ID" value="EEH10251.1"/>
    <property type="molecule type" value="Genomic_DNA"/>
</dbReference>
<dbReference type="InParanoid" id="C0NG80"/>
<dbReference type="GO" id="GO:0051604">
    <property type="term" value="P:protein maturation"/>
    <property type="evidence" value="ECO:0007669"/>
    <property type="project" value="UniProtKB-UniRule"/>
</dbReference>
<keyword evidence="3" id="KW-0677">Repeat</keyword>
<keyword evidence="11" id="KW-1185">Reference proteome</keyword>
<evidence type="ECO:0000256" key="4">
    <source>
        <dbReference type="ARBA" id="ARBA00023242"/>
    </source>
</evidence>
<dbReference type="HOGENOM" id="CLU_005943_1_0_1"/>
<dbReference type="InterPro" id="IPR029240">
    <property type="entry name" value="MMS19_N"/>
</dbReference>
<gene>
    <name evidence="10" type="ORF">HCBG_01896</name>
</gene>
<dbReference type="VEuPathDB" id="FungiDB:I7I50_00648"/>
<keyword evidence="4 6" id="KW-0539">Nucleus</keyword>
<comment type="subcellular location">
    <subcellularLocation>
        <location evidence="1 6">Nucleus</location>
    </subcellularLocation>
</comment>
<evidence type="ECO:0000256" key="6">
    <source>
        <dbReference type="RuleBase" id="RU367072"/>
    </source>
</evidence>
<dbReference type="InterPro" id="IPR039920">
    <property type="entry name" value="MMS19"/>
</dbReference>
<keyword evidence="6" id="KW-0227">DNA damage</keyword>
<feature type="domain" description="MMS19 N-terminal" evidence="9">
    <location>
        <begin position="57"/>
        <end position="215"/>
    </location>
</feature>
<dbReference type="RefSeq" id="XP_045290731.1">
    <property type="nucleotide sequence ID" value="XM_045428945.1"/>
</dbReference>
<evidence type="ECO:0000256" key="5">
    <source>
        <dbReference type="PROSITE-ProRule" id="PRU00103"/>
    </source>
</evidence>
<feature type="repeat" description="HEAT" evidence="5">
    <location>
        <begin position="56"/>
        <end position="94"/>
    </location>
</feature>
<comment type="function">
    <text evidence="6">Key component of the cytosolic iron-sulfur protein assembly (CIA) complex, a multiprotein complex that mediates the incorporation of iron-sulfur cluster into apoproteins specifically involved in DNA metabolism and genomic integrity. In the CIA complex, MMS19 acts as an adapter between early-acting CIA components and a subset of cellular target iron-sulfur proteins.</text>
</comment>
<protein>
    <recommendedName>
        <fullName evidence="6">MMS19 nucleotide excision repair protein</fullName>
    </recommendedName>
</protein>
<feature type="domain" description="MMS19 C-terminal" evidence="8">
    <location>
        <begin position="523"/>
        <end position="988"/>
    </location>
</feature>
<evidence type="ECO:0000259" key="8">
    <source>
        <dbReference type="Pfam" id="PF12460"/>
    </source>
</evidence>
<dbReference type="Pfam" id="PF12460">
    <property type="entry name" value="MMS19_C"/>
    <property type="match status" value="1"/>
</dbReference>